<comment type="subunit">
    <text evidence="7">Part of the 30S ribosomal subunit. Contacts protein S5. The interaction surface between S4 and S5 is involved in control of translational fidelity.</text>
</comment>
<reference evidence="10 11" key="1">
    <citation type="journal article" date="2015" name="Nature">
        <title>rRNA introns, odd ribosomes, and small enigmatic genomes across a large radiation of phyla.</title>
        <authorList>
            <person name="Brown C.T."/>
            <person name="Hug L.A."/>
            <person name="Thomas B.C."/>
            <person name="Sharon I."/>
            <person name="Castelle C.J."/>
            <person name="Singh A."/>
            <person name="Wilkins M.J."/>
            <person name="Williams K.H."/>
            <person name="Banfield J.F."/>
        </authorList>
    </citation>
    <scope>NUCLEOTIDE SEQUENCE [LARGE SCALE GENOMIC DNA]</scope>
</reference>
<dbReference type="STRING" id="1618350.UR67_C0004G0065"/>
<dbReference type="SMART" id="SM00363">
    <property type="entry name" value="S4"/>
    <property type="match status" value="1"/>
</dbReference>
<evidence type="ECO:0000259" key="8">
    <source>
        <dbReference type="SMART" id="SM00363"/>
    </source>
</evidence>
<dbReference type="Proteomes" id="UP000034581">
    <property type="component" value="Unassembled WGS sequence"/>
</dbReference>
<dbReference type="NCBIfam" id="NF003717">
    <property type="entry name" value="PRK05327.1"/>
    <property type="match status" value="1"/>
</dbReference>
<organism evidence="10 11">
    <name type="scientific">candidate division CPR3 bacterium GW2011_GWF2_35_18</name>
    <dbReference type="NCBI Taxonomy" id="1618350"/>
    <lineage>
        <taxon>Bacteria</taxon>
        <taxon>Bacteria division CPR3</taxon>
    </lineage>
</organism>
<dbReference type="SUPFAM" id="SSF55174">
    <property type="entry name" value="Alpha-L RNA-binding motif"/>
    <property type="match status" value="1"/>
</dbReference>
<evidence type="ECO:0000256" key="5">
    <source>
        <dbReference type="ARBA" id="ARBA00023274"/>
    </source>
</evidence>
<evidence type="ECO:0000313" key="10">
    <source>
        <dbReference type="EMBL" id="KKP69668.1"/>
    </source>
</evidence>
<gene>
    <name evidence="7" type="primary">rpsD</name>
    <name evidence="10" type="ORF">UR67_C0004G0065</name>
</gene>
<dbReference type="AlphaFoldDB" id="A0A0G0BJR7"/>
<keyword evidence="5 7" id="KW-0687">Ribonucleoprotein</keyword>
<accession>A0A0G0BJR7</accession>
<dbReference type="PANTHER" id="PTHR11831">
    <property type="entry name" value="30S 40S RIBOSOMAL PROTEIN"/>
    <property type="match status" value="1"/>
</dbReference>
<evidence type="ECO:0000256" key="1">
    <source>
        <dbReference type="ARBA" id="ARBA00007465"/>
    </source>
</evidence>
<keyword evidence="2 7" id="KW-0699">rRNA-binding</keyword>
<dbReference type="CDD" id="cd00165">
    <property type="entry name" value="S4"/>
    <property type="match status" value="1"/>
</dbReference>
<dbReference type="PROSITE" id="PS50889">
    <property type="entry name" value="S4"/>
    <property type="match status" value="1"/>
</dbReference>
<dbReference type="InterPro" id="IPR036986">
    <property type="entry name" value="S4_RNA-bd_sf"/>
</dbReference>
<dbReference type="PATRIC" id="fig|1618350.3.peg.699"/>
<comment type="function">
    <text evidence="7">With S5 and S12 plays an important role in translational accuracy.</text>
</comment>
<evidence type="ECO:0000313" key="11">
    <source>
        <dbReference type="Proteomes" id="UP000034581"/>
    </source>
</evidence>
<dbReference type="FunFam" id="3.10.290.10:FF:000001">
    <property type="entry name" value="30S ribosomal protein S4"/>
    <property type="match status" value="1"/>
</dbReference>
<dbReference type="GO" id="GO:0006412">
    <property type="term" value="P:translation"/>
    <property type="evidence" value="ECO:0007669"/>
    <property type="project" value="UniProtKB-UniRule"/>
</dbReference>
<dbReference type="GO" id="GO:0003735">
    <property type="term" value="F:structural constituent of ribosome"/>
    <property type="evidence" value="ECO:0007669"/>
    <property type="project" value="InterPro"/>
</dbReference>
<comment type="caution">
    <text evidence="10">The sequence shown here is derived from an EMBL/GenBank/DDBJ whole genome shotgun (WGS) entry which is preliminary data.</text>
</comment>
<dbReference type="NCBIfam" id="TIGR01017">
    <property type="entry name" value="rpsD_bact"/>
    <property type="match status" value="1"/>
</dbReference>
<protein>
    <recommendedName>
        <fullName evidence="6 7">Small ribosomal subunit protein uS4</fullName>
    </recommendedName>
</protein>
<name>A0A0G0BJR7_UNCC3</name>
<dbReference type="EMBL" id="LBQB01000004">
    <property type="protein sequence ID" value="KKP69668.1"/>
    <property type="molecule type" value="Genomic_DNA"/>
</dbReference>
<dbReference type="InterPro" id="IPR002942">
    <property type="entry name" value="S4_RNA-bd"/>
</dbReference>
<keyword evidence="4 7" id="KW-0689">Ribosomal protein</keyword>
<dbReference type="InterPro" id="IPR022801">
    <property type="entry name" value="Ribosomal_uS4"/>
</dbReference>
<comment type="function">
    <text evidence="7">One of the primary rRNA binding proteins, it binds directly to 16S rRNA where it nucleates assembly of the body of the 30S subunit.</text>
</comment>
<dbReference type="Gene3D" id="3.10.290.10">
    <property type="entry name" value="RNA-binding S4 domain"/>
    <property type="match status" value="1"/>
</dbReference>
<evidence type="ECO:0000256" key="4">
    <source>
        <dbReference type="ARBA" id="ARBA00022980"/>
    </source>
</evidence>
<dbReference type="Pfam" id="PF00163">
    <property type="entry name" value="Ribosomal_S4"/>
    <property type="match status" value="1"/>
</dbReference>
<sequence length="194" mass="22922">MSRYTGPVKKKLRRFGLIATEEVQKNYRTQARTTRPKRKSEYGIRLEEKQKIKFIYGVSERQFARYMKMAFRTKGQTGVRLLQLLETRLDRVLFLSGLVKTNRMARQFVSHGHVIVNDKKVTIPSYGLKKDDVITLKTKTLDNVQVLKQMKEENKDLPTWLKKKGPMIKVDRIPEREDIDLTLNEQLVVEYYSR</sequence>
<feature type="domain" description="Small ribosomal subunit protein uS4 N-terminal" evidence="9">
    <location>
        <begin position="3"/>
        <end position="86"/>
    </location>
</feature>
<dbReference type="GO" id="GO:0042274">
    <property type="term" value="P:ribosomal small subunit biogenesis"/>
    <property type="evidence" value="ECO:0007669"/>
    <property type="project" value="TreeGrafter"/>
</dbReference>
<comment type="similarity">
    <text evidence="1 7">Belongs to the universal ribosomal protein uS4 family.</text>
</comment>
<dbReference type="GO" id="GO:0019843">
    <property type="term" value="F:rRNA binding"/>
    <property type="evidence" value="ECO:0007669"/>
    <property type="project" value="UniProtKB-UniRule"/>
</dbReference>
<dbReference type="PANTHER" id="PTHR11831:SF4">
    <property type="entry name" value="SMALL RIBOSOMAL SUBUNIT PROTEIN US4M"/>
    <property type="match status" value="1"/>
</dbReference>
<evidence type="ECO:0000256" key="2">
    <source>
        <dbReference type="ARBA" id="ARBA00022730"/>
    </source>
</evidence>
<evidence type="ECO:0000256" key="6">
    <source>
        <dbReference type="ARBA" id="ARBA00035254"/>
    </source>
</evidence>
<dbReference type="InterPro" id="IPR001912">
    <property type="entry name" value="Ribosomal_uS4_N"/>
</dbReference>
<evidence type="ECO:0000256" key="7">
    <source>
        <dbReference type="HAMAP-Rule" id="MF_01306"/>
    </source>
</evidence>
<evidence type="ECO:0000256" key="3">
    <source>
        <dbReference type="ARBA" id="ARBA00022884"/>
    </source>
</evidence>
<dbReference type="Pfam" id="PF01479">
    <property type="entry name" value="S4"/>
    <property type="match status" value="1"/>
</dbReference>
<keyword evidence="3 7" id="KW-0694">RNA-binding</keyword>
<dbReference type="InterPro" id="IPR005709">
    <property type="entry name" value="Ribosomal_uS4_bac-type"/>
</dbReference>
<feature type="domain" description="RNA-binding S4" evidence="8">
    <location>
        <begin position="87"/>
        <end position="155"/>
    </location>
</feature>
<dbReference type="Gene3D" id="1.10.1050.10">
    <property type="entry name" value="Ribosomal Protein S4 Delta 41, Chain A, domain 1"/>
    <property type="match status" value="1"/>
</dbReference>
<dbReference type="GO" id="GO:0015935">
    <property type="term" value="C:small ribosomal subunit"/>
    <property type="evidence" value="ECO:0007669"/>
    <property type="project" value="InterPro"/>
</dbReference>
<dbReference type="HAMAP" id="MF_01306_B">
    <property type="entry name" value="Ribosomal_uS4_B"/>
    <property type="match status" value="1"/>
</dbReference>
<dbReference type="SMART" id="SM01390">
    <property type="entry name" value="Ribosomal_S4"/>
    <property type="match status" value="1"/>
</dbReference>
<evidence type="ECO:0000259" key="9">
    <source>
        <dbReference type="SMART" id="SM01390"/>
    </source>
</evidence>
<proteinExistence type="inferred from homology"/>